<evidence type="ECO:0000256" key="1">
    <source>
        <dbReference type="SAM" id="MobiDB-lite"/>
    </source>
</evidence>
<reference evidence="2" key="1">
    <citation type="submission" date="2019-11" db="EMBL/GenBank/DDBJ databases">
        <title>Leishmania tarentolae CDS.</title>
        <authorList>
            <person name="Goto Y."/>
            <person name="Yamagishi J."/>
        </authorList>
    </citation>
    <scope>NUCLEOTIDE SEQUENCE [LARGE SCALE GENOMIC DNA]</scope>
    <source>
        <strain evidence="2">Parrot Tar II</strain>
    </source>
</reference>
<dbReference type="VEuPathDB" id="TriTrypDB:LtaPh_3624400"/>
<comment type="caution">
    <text evidence="2">The sequence shown here is derived from an EMBL/GenBank/DDBJ whole genome shotgun (WGS) entry which is preliminary data.</text>
</comment>
<feature type="region of interest" description="Disordered" evidence="1">
    <location>
        <begin position="1"/>
        <end position="28"/>
    </location>
</feature>
<dbReference type="AlphaFoldDB" id="A0A640KUV2"/>
<organism evidence="2 3">
    <name type="scientific">Leishmania tarentolae</name>
    <name type="common">Sauroleishmania tarentolae</name>
    <dbReference type="NCBI Taxonomy" id="5689"/>
    <lineage>
        <taxon>Eukaryota</taxon>
        <taxon>Discoba</taxon>
        <taxon>Euglenozoa</taxon>
        <taxon>Kinetoplastea</taxon>
        <taxon>Metakinetoplastina</taxon>
        <taxon>Trypanosomatida</taxon>
        <taxon>Trypanosomatidae</taxon>
        <taxon>Leishmaniinae</taxon>
        <taxon>Leishmania</taxon>
        <taxon>lizard Leishmania</taxon>
    </lineage>
</organism>
<gene>
    <name evidence="2" type="ORF">LtaPh_3624400</name>
</gene>
<proteinExistence type="predicted"/>
<dbReference type="EMBL" id="BLBS01000057">
    <property type="protein sequence ID" value="GET93312.1"/>
    <property type="molecule type" value="Genomic_DNA"/>
</dbReference>
<dbReference type="OrthoDB" id="266213at2759"/>
<accession>A0A640KUV2</accession>
<dbReference type="Proteomes" id="UP000419144">
    <property type="component" value="Unassembled WGS sequence"/>
</dbReference>
<sequence length="102" mass="11883">MWPRHAVQPLPLPRSQSKRQKKEERVRPLMAEESCTHWGYRHIYNSVMMMMGSFYCIGQLGLKQQNIDMETLELMNDAYIQALPRAEDLKRVEESTAASSLV</sequence>
<evidence type="ECO:0000313" key="3">
    <source>
        <dbReference type="Proteomes" id="UP000419144"/>
    </source>
</evidence>
<keyword evidence="3" id="KW-1185">Reference proteome</keyword>
<protein>
    <submittedName>
        <fullName evidence="2">Unspecified product</fullName>
    </submittedName>
</protein>
<name>A0A640KUV2_LEITA</name>
<evidence type="ECO:0000313" key="2">
    <source>
        <dbReference type="EMBL" id="GET93312.1"/>
    </source>
</evidence>